<organism evidence="1 2">
    <name type="scientific">Flaviaesturariibacter amylovorans</name>
    <dbReference type="NCBI Taxonomy" id="1084520"/>
    <lineage>
        <taxon>Bacteria</taxon>
        <taxon>Pseudomonadati</taxon>
        <taxon>Bacteroidota</taxon>
        <taxon>Chitinophagia</taxon>
        <taxon>Chitinophagales</taxon>
        <taxon>Chitinophagaceae</taxon>
        <taxon>Flaviaestuariibacter</taxon>
    </lineage>
</organism>
<protein>
    <recommendedName>
        <fullName evidence="3">Peptidase</fullName>
    </recommendedName>
</protein>
<evidence type="ECO:0000313" key="1">
    <source>
        <dbReference type="EMBL" id="GAA4335908.1"/>
    </source>
</evidence>
<dbReference type="Proteomes" id="UP001501725">
    <property type="component" value="Unassembled WGS sequence"/>
</dbReference>
<evidence type="ECO:0000313" key="2">
    <source>
        <dbReference type="Proteomes" id="UP001501725"/>
    </source>
</evidence>
<sequence>MRMNRLLVYFLPVAGLLLAAGLFLHSAGGVAKPGSGNAPRVAAAPAAKRAAPAAGATTAATATAQRRSRHARELISFARRNGYSTHIAFLIDMRLPSGRARFFIHDLVRDSVLAAGLVAHGSCNAGFLEEASFSAEPGCGCSSLGRYKVGYSYTGNYGKAFKLYGLDSSNRTAFERFVVLHAYRCVPDTEVYPESICNSLGCPMVSNRFLETAAGYLARERKPVLLWVYR</sequence>
<dbReference type="InterPro" id="IPR032676">
    <property type="entry name" value="YkuD_2"/>
</dbReference>
<gene>
    <name evidence="1" type="ORF">GCM10023184_30950</name>
</gene>
<dbReference type="PANTHER" id="PTHR38477">
    <property type="entry name" value="HYPOTHETICAL EXPORTED PROTEIN"/>
    <property type="match status" value="1"/>
</dbReference>
<evidence type="ECO:0008006" key="3">
    <source>
        <dbReference type="Google" id="ProtNLM"/>
    </source>
</evidence>
<accession>A0ABP8H921</accession>
<name>A0ABP8H921_9BACT</name>
<dbReference type="PANTHER" id="PTHR38477:SF1">
    <property type="entry name" value="MUREIN L,D-TRANSPEPTIDASE CATALYTIC DOMAIN FAMILY PROTEIN"/>
    <property type="match status" value="1"/>
</dbReference>
<reference evidence="2" key="1">
    <citation type="journal article" date="2019" name="Int. J. Syst. Evol. Microbiol.">
        <title>The Global Catalogue of Microorganisms (GCM) 10K type strain sequencing project: providing services to taxonomists for standard genome sequencing and annotation.</title>
        <authorList>
            <consortium name="The Broad Institute Genomics Platform"/>
            <consortium name="The Broad Institute Genome Sequencing Center for Infectious Disease"/>
            <person name="Wu L."/>
            <person name="Ma J."/>
        </authorList>
    </citation>
    <scope>NUCLEOTIDE SEQUENCE [LARGE SCALE GENOMIC DNA]</scope>
    <source>
        <strain evidence="2">JCM 17919</strain>
    </source>
</reference>
<proteinExistence type="predicted"/>
<comment type="caution">
    <text evidence="1">The sequence shown here is derived from an EMBL/GenBank/DDBJ whole genome shotgun (WGS) entry which is preliminary data.</text>
</comment>
<keyword evidence="2" id="KW-1185">Reference proteome</keyword>
<dbReference type="EMBL" id="BAABGY010000009">
    <property type="protein sequence ID" value="GAA4335908.1"/>
    <property type="molecule type" value="Genomic_DNA"/>
</dbReference>
<dbReference type="Pfam" id="PF13645">
    <property type="entry name" value="YkuD_2"/>
    <property type="match status" value="1"/>
</dbReference>